<reference evidence="1 4" key="3">
    <citation type="submission" date="2018-10" db="EMBL/GenBank/DDBJ databases">
        <title>Propionibacterium australiense Genome Sequencing and Assembly.</title>
        <authorList>
            <person name="Bernier A.-M."/>
            <person name="Bernard K."/>
        </authorList>
    </citation>
    <scope>NUCLEOTIDE SEQUENCE [LARGE SCALE GENOMIC DNA]</scope>
    <source>
        <strain evidence="1 4">NML98A078</strain>
    </source>
</reference>
<reference evidence="2" key="1">
    <citation type="submission" date="2018-08" db="EMBL/GenBank/DDBJ databases">
        <authorList>
            <person name="Ferrada E.E."/>
            <person name="Latorre B.A."/>
        </authorList>
    </citation>
    <scope>NUCLEOTIDE SEQUENCE [LARGE SCALE GENOMIC DNA]</scope>
    <source>
        <strain evidence="2">Propionibacterium_australiense1</strain>
    </source>
</reference>
<gene>
    <name evidence="1" type="primary">pduE</name>
    <name evidence="1" type="ORF">D7U36_01290</name>
    <name evidence="2" type="ORF">PROPAUS_1860</name>
</gene>
<dbReference type="AlphaFoldDB" id="A0A383S909"/>
<dbReference type="Pfam" id="PF02287">
    <property type="entry name" value="Dehydratase_SU"/>
    <property type="match status" value="1"/>
</dbReference>
<dbReference type="EMBL" id="RCIW01000001">
    <property type="protein sequence ID" value="RLP13085.1"/>
    <property type="molecule type" value="Genomic_DNA"/>
</dbReference>
<dbReference type="Proteomes" id="UP000263928">
    <property type="component" value="Unassembled WGS sequence"/>
</dbReference>
<dbReference type="Gene3D" id="1.10.1510.20">
    <property type="entry name" value="Propanediol/glycerol dehydratase, small subunit"/>
    <property type="match status" value="1"/>
</dbReference>
<dbReference type="Proteomes" id="UP000279336">
    <property type="component" value="Unassembled WGS sequence"/>
</dbReference>
<dbReference type="RefSeq" id="WP_119162235.1">
    <property type="nucleotide sequence ID" value="NZ_LR134442.1"/>
</dbReference>
<proteinExistence type="predicted"/>
<dbReference type="InterPro" id="IPR003207">
    <property type="entry name" value="Ppandiol/glycerol_DeHydtase_su"/>
</dbReference>
<sequence length="180" mass="20098">MDSEELIRQIMSEVMANLNQDNVTFAKKDTAAAVAAPSPARADRVDKSQYPLGEKVPEKIKAANGRPLTEFSFEKVKNGELKAEDFRIAPETLELQAQVAESDGRDSLARNMRRAAELIAVPDDELLEVYNALRPYRSTKAELYAIADKLEKDYGCTINAAFIREGADVYEKRGRLKDSE</sequence>
<evidence type="ECO:0000313" key="1">
    <source>
        <dbReference type="EMBL" id="RLP13085.1"/>
    </source>
</evidence>
<dbReference type="SUPFAM" id="SSF47148">
    <property type="entry name" value="Diol dehydratase, gamma subunit"/>
    <property type="match status" value="1"/>
</dbReference>
<dbReference type="InterPro" id="IPR036091">
    <property type="entry name" value="Prodiol/glycerol_DeHase__sf_su"/>
</dbReference>
<dbReference type="OrthoDB" id="3732589at2"/>
<evidence type="ECO:0000313" key="4">
    <source>
        <dbReference type="Proteomes" id="UP000279336"/>
    </source>
</evidence>
<dbReference type="NCBIfam" id="NF011972">
    <property type="entry name" value="PRK15443.1-3"/>
    <property type="match status" value="1"/>
</dbReference>
<dbReference type="PIRSF" id="PIRSF018505">
    <property type="entry name" value="Prpndl_dhdrts_sm"/>
    <property type="match status" value="1"/>
</dbReference>
<accession>A0A383S909</accession>
<evidence type="ECO:0000313" key="3">
    <source>
        <dbReference type="Proteomes" id="UP000263928"/>
    </source>
</evidence>
<dbReference type="EMBL" id="UNQJ01000014">
    <property type="protein sequence ID" value="SYZ33904.1"/>
    <property type="molecule type" value="Genomic_DNA"/>
</dbReference>
<keyword evidence="3" id="KW-1185">Reference proteome</keyword>
<reference evidence="3" key="2">
    <citation type="submission" date="2018-08" db="EMBL/GenBank/DDBJ databases">
        <authorList>
            <person name="Hornung B."/>
        </authorList>
    </citation>
    <scope>NUCLEOTIDE SEQUENCE [LARGE SCALE GENOMIC DNA]</scope>
</reference>
<evidence type="ECO:0000313" key="2">
    <source>
        <dbReference type="EMBL" id="SYZ33904.1"/>
    </source>
</evidence>
<organism evidence="2 3">
    <name type="scientific">Propionibacterium australiense</name>
    <dbReference type="NCBI Taxonomy" id="119981"/>
    <lineage>
        <taxon>Bacteria</taxon>
        <taxon>Bacillati</taxon>
        <taxon>Actinomycetota</taxon>
        <taxon>Actinomycetes</taxon>
        <taxon>Propionibacteriales</taxon>
        <taxon>Propionibacteriaceae</taxon>
        <taxon>Propionibacterium</taxon>
    </lineage>
</organism>
<name>A0A383S909_9ACTN</name>
<protein>
    <submittedName>
        <fullName evidence="1 2">Dehydratase small subunit</fullName>
    </submittedName>
</protein>